<comment type="caution">
    <text evidence="4">The sequence shown here is derived from an EMBL/GenBank/DDBJ whole genome shotgun (WGS) entry which is preliminary data.</text>
</comment>
<dbReference type="PROSITE" id="PS51257">
    <property type="entry name" value="PROKAR_LIPOPROTEIN"/>
    <property type="match status" value="1"/>
</dbReference>
<dbReference type="InterPro" id="IPR035940">
    <property type="entry name" value="CAP_sf"/>
</dbReference>
<evidence type="ECO:0000313" key="4">
    <source>
        <dbReference type="EMBL" id="MBA2950099.1"/>
    </source>
</evidence>
<evidence type="ECO:0000256" key="1">
    <source>
        <dbReference type="SAM" id="MobiDB-lite"/>
    </source>
</evidence>
<dbReference type="Pfam" id="PF00188">
    <property type="entry name" value="CAP"/>
    <property type="match status" value="1"/>
</dbReference>
<feature type="domain" description="SCP" evidence="3">
    <location>
        <begin position="170"/>
        <end position="282"/>
    </location>
</feature>
<dbReference type="EMBL" id="JACEHE010000024">
    <property type="protein sequence ID" value="MBA2950099.1"/>
    <property type="molecule type" value="Genomic_DNA"/>
</dbReference>
<sequence length="287" mass="30050">MGKHRKKNYYRRITVAAVAIGAVGVPSVAMACTEWPDGSDGQFHSAEKTASLQQRGTEADWQRWARNWDRENNSTGSKTRTAPPGTAKTSAPKTSAPKTSVPKTSAPESPATTSPSTPKTTAPKPETTSSPGTPSTAGTPKTTEPTSATPASPSTPTAPASASGSVARIVELVNNERSKAGCSPVTLNATLSKAAQAHSEDMAEHQNMSHTGSDGSSPGDRITRAGYSFSTYGENVAYGYSSPEQVMAGWMSSPGHKANILNCSFKEIGVGLAQPNDYWTQEFGTAR</sequence>
<dbReference type="PANTHER" id="PTHR31157:SF1">
    <property type="entry name" value="SCP DOMAIN-CONTAINING PROTEIN"/>
    <property type="match status" value="1"/>
</dbReference>
<organism evidence="4 5">
    <name type="scientific">Streptomyces himalayensis subsp. himalayensis</name>
    <dbReference type="NCBI Taxonomy" id="2756131"/>
    <lineage>
        <taxon>Bacteria</taxon>
        <taxon>Bacillati</taxon>
        <taxon>Actinomycetota</taxon>
        <taxon>Actinomycetes</taxon>
        <taxon>Kitasatosporales</taxon>
        <taxon>Streptomycetaceae</taxon>
        <taxon>Streptomyces</taxon>
        <taxon>Streptomyces himalayensis</taxon>
    </lineage>
</organism>
<dbReference type="Gene3D" id="3.40.33.10">
    <property type="entry name" value="CAP"/>
    <property type="match status" value="1"/>
</dbReference>
<name>A0A7W0DRU5_9ACTN</name>
<accession>A0A7W0DRU5</accession>
<dbReference type="CDD" id="cd05379">
    <property type="entry name" value="CAP_bacterial"/>
    <property type="match status" value="1"/>
</dbReference>
<feature type="compositionally biased region" description="Basic and acidic residues" evidence="1">
    <location>
        <begin position="57"/>
        <end position="72"/>
    </location>
</feature>
<proteinExistence type="predicted"/>
<keyword evidence="2" id="KW-0732">Signal</keyword>
<evidence type="ECO:0000313" key="5">
    <source>
        <dbReference type="Proteomes" id="UP000545761"/>
    </source>
</evidence>
<feature type="compositionally biased region" description="Polar residues" evidence="1">
    <location>
        <begin position="87"/>
        <end position="98"/>
    </location>
</feature>
<dbReference type="Proteomes" id="UP000545761">
    <property type="component" value="Unassembled WGS sequence"/>
</dbReference>
<reference evidence="4 5" key="1">
    <citation type="submission" date="2020-07" db="EMBL/GenBank/DDBJ databases">
        <title>Streptomyces isolated from Indian soil.</title>
        <authorList>
            <person name="Mandal S."/>
            <person name="Maiti P.K."/>
        </authorList>
    </citation>
    <scope>NUCLEOTIDE SEQUENCE [LARGE SCALE GENOMIC DNA]</scope>
    <source>
        <strain evidence="4 5">PSKA28</strain>
    </source>
</reference>
<evidence type="ECO:0000259" key="3">
    <source>
        <dbReference type="Pfam" id="PF00188"/>
    </source>
</evidence>
<dbReference type="SUPFAM" id="SSF55797">
    <property type="entry name" value="PR-1-like"/>
    <property type="match status" value="1"/>
</dbReference>
<protein>
    <submittedName>
        <fullName evidence="4">CAP domain-containing protein</fullName>
    </submittedName>
</protein>
<feature type="compositionally biased region" description="Low complexity" evidence="1">
    <location>
        <begin position="102"/>
        <end position="164"/>
    </location>
</feature>
<evidence type="ECO:0000256" key="2">
    <source>
        <dbReference type="SAM" id="SignalP"/>
    </source>
</evidence>
<feature type="chain" id="PRO_5030803409" evidence="2">
    <location>
        <begin position="32"/>
        <end position="287"/>
    </location>
</feature>
<dbReference type="InterPro" id="IPR014044">
    <property type="entry name" value="CAP_dom"/>
</dbReference>
<feature type="region of interest" description="Disordered" evidence="1">
    <location>
        <begin position="39"/>
        <end position="164"/>
    </location>
</feature>
<dbReference type="PANTHER" id="PTHR31157">
    <property type="entry name" value="SCP DOMAIN-CONTAINING PROTEIN"/>
    <property type="match status" value="1"/>
</dbReference>
<dbReference type="AlphaFoldDB" id="A0A7W0DRU5"/>
<gene>
    <name evidence="4" type="ORF">H1D24_30955</name>
</gene>
<feature type="signal peptide" evidence="2">
    <location>
        <begin position="1"/>
        <end position="31"/>
    </location>
</feature>